<evidence type="ECO:0000313" key="7">
    <source>
        <dbReference type="EMBL" id="PNW86783.1"/>
    </source>
</evidence>
<dbReference type="FunCoup" id="A0A2K3E1Y3">
    <property type="interactions" value="1794"/>
</dbReference>
<dbReference type="SMART" id="SM00879">
    <property type="entry name" value="Brix"/>
    <property type="match status" value="1"/>
</dbReference>
<feature type="region of interest" description="Disordered" evidence="5">
    <location>
        <begin position="325"/>
        <end position="366"/>
    </location>
</feature>
<proteinExistence type="inferred from homology"/>
<dbReference type="InterPro" id="IPR007109">
    <property type="entry name" value="Brix"/>
</dbReference>
<organism evidence="7 8">
    <name type="scientific">Chlamydomonas reinhardtii</name>
    <name type="common">Chlamydomonas smithii</name>
    <dbReference type="NCBI Taxonomy" id="3055"/>
    <lineage>
        <taxon>Eukaryota</taxon>
        <taxon>Viridiplantae</taxon>
        <taxon>Chlorophyta</taxon>
        <taxon>core chlorophytes</taxon>
        <taxon>Chlorophyceae</taxon>
        <taxon>CS clade</taxon>
        <taxon>Chlamydomonadales</taxon>
        <taxon>Chlamydomonadaceae</taxon>
        <taxon>Chlamydomonas</taxon>
    </lineage>
</organism>
<dbReference type="OrthoDB" id="1638493at2759"/>
<keyword evidence="8" id="KW-1185">Reference proteome</keyword>
<comment type="subcellular location">
    <subcellularLocation>
        <location evidence="1">Nucleus</location>
        <location evidence="1">Nucleolus</location>
    </subcellularLocation>
</comment>
<dbReference type="RefSeq" id="XP_042927255.1">
    <property type="nucleotide sequence ID" value="XM_043059621.1"/>
</dbReference>
<dbReference type="EMBL" id="CM008963">
    <property type="protein sequence ID" value="PNW86783.1"/>
    <property type="molecule type" value="Genomic_DNA"/>
</dbReference>
<feature type="compositionally biased region" description="Basic and acidic residues" evidence="5">
    <location>
        <begin position="1"/>
        <end position="10"/>
    </location>
</feature>
<protein>
    <recommendedName>
        <fullName evidence="6">Brix domain-containing protein</fullName>
    </recommendedName>
</protein>
<dbReference type="GO" id="GO:0003723">
    <property type="term" value="F:RNA binding"/>
    <property type="evidence" value="ECO:0000318"/>
    <property type="project" value="GO_Central"/>
</dbReference>
<sequence length="366" mass="39429">MAKRKPEAEAGNRPQKQAKGQGQKQNGKGGANASPAAAAAAKPAAAAPAAARMAFSTALAGPKPAAAGAAAGAGSAAAASGVFKNKEKVLILSTRGVTYRYRHLMEDVVSLLPHSKKESKLDTKSDRGVINEVADLKNCTSVLFFENCTSVLFFEVRKKQDLYLWLAKSPEGPSVKFHVANVHTMAEVKLSGNHLKGSRPVLSFDAAFDDQPHYQLVKEMLTQTFATPKKHHKAKPFFDHVLSFTIADNRVWVRNYQLVVPPDKKKTDPDNASLVEVGPRFCLNPIKIFAGSFGGATLYDNPDYVSPNAVRSAIKRKAAGKYGSKVAARDRRTEHVAAHPLPRNPLDSIFKGEEGEEEEGDDAGSE</sequence>
<feature type="domain" description="Brix" evidence="6">
    <location>
        <begin position="87"/>
        <end position="294"/>
    </location>
</feature>
<name>A0A2K3E1Y3_CHLRE</name>
<dbReference type="GO" id="GO:0005730">
    <property type="term" value="C:nucleolus"/>
    <property type="evidence" value="ECO:0000318"/>
    <property type="project" value="GO_Central"/>
</dbReference>
<dbReference type="Gramene" id="PNW86783">
    <property type="protein sequence ID" value="PNW86783"/>
    <property type="gene ID" value="CHLRE_02g095400v5"/>
</dbReference>
<gene>
    <name evidence="7" type="ORF">CHLRE_02g095400v5</name>
</gene>
<dbReference type="GO" id="GO:0019843">
    <property type="term" value="F:rRNA binding"/>
    <property type="evidence" value="ECO:0007669"/>
    <property type="project" value="InterPro"/>
</dbReference>
<feature type="compositionally biased region" description="Basic and acidic residues" evidence="5">
    <location>
        <begin position="327"/>
        <end position="337"/>
    </location>
</feature>
<evidence type="ECO:0000256" key="1">
    <source>
        <dbReference type="ARBA" id="ARBA00004604"/>
    </source>
</evidence>
<dbReference type="PROSITE" id="PS50833">
    <property type="entry name" value="BRIX"/>
    <property type="match status" value="1"/>
</dbReference>
<keyword evidence="4" id="KW-0539">Nucleus</keyword>
<dbReference type="GO" id="GO:0000027">
    <property type="term" value="P:ribosomal large subunit assembly"/>
    <property type="evidence" value="ECO:0000318"/>
    <property type="project" value="GO_Central"/>
</dbReference>
<feature type="compositionally biased region" description="Low complexity" evidence="5">
    <location>
        <begin position="15"/>
        <end position="42"/>
    </location>
</feature>
<keyword evidence="3" id="KW-0690">Ribosome biogenesis</keyword>
<evidence type="ECO:0000256" key="5">
    <source>
        <dbReference type="SAM" id="MobiDB-lite"/>
    </source>
</evidence>
<evidence type="ECO:0000259" key="6">
    <source>
        <dbReference type="PROSITE" id="PS50833"/>
    </source>
</evidence>
<dbReference type="Proteomes" id="UP000006906">
    <property type="component" value="Chromosome 2"/>
</dbReference>
<comment type="similarity">
    <text evidence="2">Belongs to the BRX1 family.</text>
</comment>
<dbReference type="STRING" id="3055.A0A2K3E1Y3"/>
<dbReference type="PANTHER" id="PTHR13634">
    <property type="entry name" value="RIBOSOME BIOGENESIS PROTEIN BRIX"/>
    <property type="match status" value="1"/>
</dbReference>
<feature type="compositionally biased region" description="Acidic residues" evidence="5">
    <location>
        <begin position="354"/>
        <end position="366"/>
    </location>
</feature>
<evidence type="ECO:0000313" key="8">
    <source>
        <dbReference type="Proteomes" id="UP000006906"/>
    </source>
</evidence>
<dbReference type="InterPro" id="IPR026532">
    <property type="entry name" value="BRX1"/>
</dbReference>
<dbReference type="GO" id="GO:0006364">
    <property type="term" value="P:rRNA processing"/>
    <property type="evidence" value="ECO:0007669"/>
    <property type="project" value="InterPro"/>
</dbReference>
<dbReference type="Pfam" id="PF04427">
    <property type="entry name" value="Brix"/>
    <property type="match status" value="1"/>
</dbReference>
<dbReference type="PANTHER" id="PTHR13634:SF0">
    <property type="entry name" value="RIBOSOME BIOGENESIS PROTEIN BRX1 HOMOLOG"/>
    <property type="match status" value="1"/>
</dbReference>
<dbReference type="InParanoid" id="A0A2K3E1Y3"/>
<evidence type="ECO:0000256" key="3">
    <source>
        <dbReference type="ARBA" id="ARBA00022517"/>
    </source>
</evidence>
<dbReference type="SUPFAM" id="SSF52954">
    <property type="entry name" value="Class II aaRS ABD-related"/>
    <property type="match status" value="1"/>
</dbReference>
<accession>A0A2K3E1Y3</accession>
<evidence type="ECO:0000256" key="4">
    <source>
        <dbReference type="ARBA" id="ARBA00023242"/>
    </source>
</evidence>
<dbReference type="ExpressionAtlas" id="A0A2K3E1Y3">
    <property type="expression patterns" value="baseline"/>
</dbReference>
<evidence type="ECO:0000256" key="2">
    <source>
        <dbReference type="ARBA" id="ARBA00006369"/>
    </source>
</evidence>
<reference evidence="7 8" key="1">
    <citation type="journal article" date="2007" name="Science">
        <title>The Chlamydomonas genome reveals the evolution of key animal and plant functions.</title>
        <authorList>
            <person name="Merchant S.S."/>
            <person name="Prochnik S.E."/>
            <person name="Vallon O."/>
            <person name="Harris E.H."/>
            <person name="Karpowicz S.J."/>
            <person name="Witman G.B."/>
            <person name="Terry A."/>
            <person name="Salamov A."/>
            <person name="Fritz-Laylin L.K."/>
            <person name="Marechal-Drouard L."/>
            <person name="Marshall W.F."/>
            <person name="Qu L.H."/>
            <person name="Nelson D.R."/>
            <person name="Sanderfoot A.A."/>
            <person name="Spalding M.H."/>
            <person name="Kapitonov V.V."/>
            <person name="Ren Q."/>
            <person name="Ferris P."/>
            <person name="Lindquist E."/>
            <person name="Shapiro H."/>
            <person name="Lucas S.M."/>
            <person name="Grimwood J."/>
            <person name="Schmutz J."/>
            <person name="Cardol P."/>
            <person name="Cerutti H."/>
            <person name="Chanfreau G."/>
            <person name="Chen C.L."/>
            <person name="Cognat V."/>
            <person name="Croft M.T."/>
            <person name="Dent R."/>
            <person name="Dutcher S."/>
            <person name="Fernandez E."/>
            <person name="Fukuzawa H."/>
            <person name="Gonzalez-Ballester D."/>
            <person name="Gonzalez-Halphen D."/>
            <person name="Hallmann A."/>
            <person name="Hanikenne M."/>
            <person name="Hippler M."/>
            <person name="Inwood W."/>
            <person name="Jabbari K."/>
            <person name="Kalanon M."/>
            <person name="Kuras R."/>
            <person name="Lefebvre P.A."/>
            <person name="Lemaire S.D."/>
            <person name="Lobanov A.V."/>
            <person name="Lohr M."/>
            <person name="Manuell A."/>
            <person name="Meier I."/>
            <person name="Mets L."/>
            <person name="Mittag M."/>
            <person name="Mittelmeier T."/>
            <person name="Moroney J.V."/>
            <person name="Moseley J."/>
            <person name="Napoli C."/>
            <person name="Nedelcu A.M."/>
            <person name="Niyogi K."/>
            <person name="Novoselov S.V."/>
            <person name="Paulsen I.T."/>
            <person name="Pazour G."/>
            <person name="Purton S."/>
            <person name="Ral J.P."/>
            <person name="Riano-Pachon D.M."/>
            <person name="Riekhof W."/>
            <person name="Rymarquis L."/>
            <person name="Schroda M."/>
            <person name="Stern D."/>
            <person name="Umen J."/>
            <person name="Willows R."/>
            <person name="Wilson N."/>
            <person name="Zimmer S.L."/>
            <person name="Allmer J."/>
            <person name="Balk J."/>
            <person name="Bisova K."/>
            <person name="Chen C.J."/>
            <person name="Elias M."/>
            <person name="Gendler K."/>
            <person name="Hauser C."/>
            <person name="Lamb M.R."/>
            <person name="Ledford H."/>
            <person name="Long J.C."/>
            <person name="Minagawa J."/>
            <person name="Page M.D."/>
            <person name="Pan J."/>
            <person name="Pootakham W."/>
            <person name="Roje S."/>
            <person name="Rose A."/>
            <person name="Stahlberg E."/>
            <person name="Terauchi A.M."/>
            <person name="Yang P."/>
            <person name="Ball S."/>
            <person name="Bowler C."/>
            <person name="Dieckmann C.L."/>
            <person name="Gladyshev V.N."/>
            <person name="Green P."/>
            <person name="Jorgensen R."/>
            <person name="Mayfield S."/>
            <person name="Mueller-Roeber B."/>
            <person name="Rajamani S."/>
            <person name="Sayre R.T."/>
            <person name="Brokstein P."/>
            <person name="Dubchak I."/>
            <person name="Goodstein D."/>
            <person name="Hornick L."/>
            <person name="Huang Y.W."/>
            <person name="Jhaveri J."/>
            <person name="Luo Y."/>
            <person name="Martinez D."/>
            <person name="Ngau W.C."/>
            <person name="Otillar B."/>
            <person name="Poliakov A."/>
            <person name="Porter A."/>
            <person name="Szajkowski L."/>
            <person name="Werner G."/>
            <person name="Zhou K."/>
            <person name="Grigoriev I.V."/>
            <person name="Rokhsar D.S."/>
            <person name="Grossman A.R."/>
        </authorList>
    </citation>
    <scope>NUCLEOTIDE SEQUENCE [LARGE SCALE GENOMIC DNA]</scope>
    <source>
        <strain evidence="8">CC-503</strain>
    </source>
</reference>
<feature type="region of interest" description="Disordered" evidence="5">
    <location>
        <begin position="1"/>
        <end position="42"/>
    </location>
</feature>
<dbReference type="GeneID" id="5725615"/>
<dbReference type="AlphaFoldDB" id="A0A2K3E1Y3"/>